<dbReference type="SUPFAM" id="SSF47413">
    <property type="entry name" value="lambda repressor-like DNA-binding domains"/>
    <property type="match status" value="1"/>
</dbReference>
<dbReference type="CDD" id="cd00093">
    <property type="entry name" value="HTH_XRE"/>
    <property type="match status" value="1"/>
</dbReference>
<dbReference type="PROSITE" id="PS50943">
    <property type="entry name" value="HTH_CROC1"/>
    <property type="match status" value="1"/>
</dbReference>
<reference evidence="2 3" key="1">
    <citation type="submission" date="2010-04" db="EMBL/GenBank/DDBJ databases">
        <authorList>
            <person name="Muzny D."/>
            <person name="Qin X."/>
            <person name="Deng J."/>
            <person name="Jiang H."/>
            <person name="Liu Y."/>
            <person name="Qu J."/>
            <person name="Song X.-Z."/>
            <person name="Zhang L."/>
            <person name="Thornton R."/>
            <person name="Coyle M."/>
            <person name="Francisco L."/>
            <person name="Jackson L."/>
            <person name="Javaid M."/>
            <person name="Korchina V."/>
            <person name="Kovar C."/>
            <person name="Mata R."/>
            <person name="Mathew T."/>
            <person name="Ngo R."/>
            <person name="Nguyen L."/>
            <person name="Nguyen N."/>
            <person name="Okwuonu G."/>
            <person name="Ongeri F."/>
            <person name="Pham C."/>
            <person name="Simmons D."/>
            <person name="Wilczek-Boney K."/>
            <person name="Hale W."/>
            <person name="Jakkamsetti A."/>
            <person name="Pham P."/>
            <person name="Ruth R."/>
            <person name="San Lucas F."/>
            <person name="Warren J."/>
            <person name="Zhang J."/>
            <person name="Zhao Z."/>
            <person name="Zhou C."/>
            <person name="Zhu D."/>
            <person name="Lee S."/>
            <person name="Bess C."/>
            <person name="Blankenburg K."/>
            <person name="Forbes L."/>
            <person name="Fu Q."/>
            <person name="Gubbala S."/>
            <person name="Hirani K."/>
            <person name="Jayaseelan J.C."/>
            <person name="Lara F."/>
            <person name="Munidasa M."/>
            <person name="Palculict T."/>
            <person name="Patil S."/>
            <person name="Pu L.-L."/>
            <person name="Saada N."/>
            <person name="Tang L."/>
            <person name="Weissenberger G."/>
            <person name="Zhu Y."/>
            <person name="Hemphill L."/>
            <person name="Shang Y."/>
            <person name="Youmans B."/>
            <person name="Ayvaz T."/>
            <person name="Ross M."/>
            <person name="Santibanez J."/>
            <person name="Aqrawi P."/>
            <person name="Gross S."/>
            <person name="Joshi V."/>
            <person name="Fowler G."/>
            <person name="Nazareth L."/>
            <person name="Reid J."/>
            <person name="Worley K."/>
            <person name="Petrosino J."/>
            <person name="Highlander S."/>
            <person name="Gibbs R."/>
        </authorList>
    </citation>
    <scope>NUCLEOTIDE SEQUENCE [LARGE SCALE GENOMIC DNA]</scope>
    <source>
        <strain evidence="2 3">DSM 11664</strain>
    </source>
</reference>
<name>D4YU54_9LACO</name>
<dbReference type="Gene3D" id="1.10.260.40">
    <property type="entry name" value="lambda repressor-like DNA-binding domains"/>
    <property type="match status" value="1"/>
</dbReference>
<dbReference type="SMART" id="SM00530">
    <property type="entry name" value="HTH_XRE"/>
    <property type="match status" value="1"/>
</dbReference>
<dbReference type="GO" id="GO:0003677">
    <property type="term" value="F:DNA binding"/>
    <property type="evidence" value="ECO:0007669"/>
    <property type="project" value="UniProtKB-KW"/>
</dbReference>
<evidence type="ECO:0000313" key="3">
    <source>
        <dbReference type="Proteomes" id="UP000004069"/>
    </source>
</evidence>
<dbReference type="PATRIC" id="fig|585524.9.peg.1170"/>
<proteinExistence type="predicted"/>
<gene>
    <name evidence="2" type="ORF">HMPREF0493_1065</name>
</gene>
<comment type="caution">
    <text evidence="2">The sequence shown here is derived from an EMBL/GenBank/DDBJ whole genome shotgun (WGS) entry which is preliminary data.</text>
</comment>
<sequence>MTIGEALKKERKDLGLTQTEMAAGVISTAHYSKIERDKHDISAYDLFEILTKNNISLLDFIKK</sequence>
<organism evidence="2 3">
    <name type="scientific">Lactobacillus amylolyticus DSM 11664</name>
    <dbReference type="NCBI Taxonomy" id="585524"/>
    <lineage>
        <taxon>Bacteria</taxon>
        <taxon>Bacillati</taxon>
        <taxon>Bacillota</taxon>
        <taxon>Bacilli</taxon>
        <taxon>Lactobacillales</taxon>
        <taxon>Lactobacillaceae</taxon>
        <taxon>Lactobacillus</taxon>
    </lineage>
</organism>
<protein>
    <submittedName>
        <fullName evidence="2">DNA-binding helix-turn-helix protein</fullName>
    </submittedName>
</protein>
<keyword evidence="2" id="KW-0238">DNA-binding</keyword>
<accession>D4YU54</accession>
<dbReference type="InterPro" id="IPR010982">
    <property type="entry name" value="Lambda_DNA-bd_dom_sf"/>
</dbReference>
<dbReference type="Proteomes" id="UP000004069">
    <property type="component" value="Unassembled WGS sequence"/>
</dbReference>
<dbReference type="Pfam" id="PF01381">
    <property type="entry name" value="HTH_3"/>
    <property type="match status" value="1"/>
</dbReference>
<evidence type="ECO:0000259" key="1">
    <source>
        <dbReference type="PROSITE" id="PS50943"/>
    </source>
</evidence>
<feature type="domain" description="HTH cro/C1-type" evidence="1">
    <location>
        <begin position="7"/>
        <end position="60"/>
    </location>
</feature>
<dbReference type="PANTHER" id="PTHR37038">
    <property type="entry name" value="TRANSCRIPTIONAL REGULATOR-RELATED"/>
    <property type="match status" value="1"/>
</dbReference>
<dbReference type="eggNOG" id="COG1396">
    <property type="taxonomic scope" value="Bacteria"/>
</dbReference>
<dbReference type="AlphaFoldDB" id="D4YU54"/>
<dbReference type="EMBL" id="ADNY01000039">
    <property type="protein sequence ID" value="EFG55308.1"/>
    <property type="molecule type" value="Genomic_DNA"/>
</dbReference>
<dbReference type="RefSeq" id="WP_006352216.1">
    <property type="nucleotide sequence ID" value="NZ_ADNY01000039.1"/>
</dbReference>
<keyword evidence="3" id="KW-1185">Reference proteome</keyword>
<evidence type="ECO:0000313" key="2">
    <source>
        <dbReference type="EMBL" id="EFG55308.1"/>
    </source>
</evidence>
<dbReference type="InterPro" id="IPR053163">
    <property type="entry name" value="HTH-type_regulator_Rgg"/>
</dbReference>
<dbReference type="InterPro" id="IPR001387">
    <property type="entry name" value="Cro/C1-type_HTH"/>
</dbReference>